<reference evidence="2 3" key="1">
    <citation type="submission" date="2016-10" db="EMBL/GenBank/DDBJ databases">
        <title>Chromobacterium muskegensis sp. nov., an insecticidal bacterium isolated from Sphagnum bogs.</title>
        <authorList>
            <person name="Sparks M.E."/>
            <person name="Blackburn M.B."/>
            <person name="Gundersen-Rindal D.E."/>
            <person name="Mitchell A."/>
            <person name="Farrar R."/>
            <person name="Kuhar D."/>
        </authorList>
    </citation>
    <scope>NUCLEOTIDE SEQUENCE [LARGE SCALE GENOMIC DNA]</scope>
    <source>
        <strain evidence="2 3">21-1</strain>
    </source>
</reference>
<feature type="transmembrane region" description="Helical" evidence="1">
    <location>
        <begin position="75"/>
        <end position="98"/>
    </location>
</feature>
<feature type="transmembrane region" description="Helical" evidence="1">
    <location>
        <begin position="34"/>
        <end position="54"/>
    </location>
</feature>
<dbReference type="GeneID" id="68841874"/>
<keyword evidence="1" id="KW-1133">Transmembrane helix</keyword>
<dbReference type="AlphaFoldDB" id="A0A1D9LH77"/>
<proteinExistence type="predicted"/>
<evidence type="ECO:0000256" key="1">
    <source>
        <dbReference type="SAM" id="Phobius"/>
    </source>
</evidence>
<dbReference type="RefSeq" id="WP_046156122.1">
    <property type="nucleotide sequence ID" value="NZ_CP017707.1"/>
</dbReference>
<keyword evidence="1" id="KW-0812">Transmembrane</keyword>
<organism evidence="2 3">
    <name type="scientific">Chromobacterium vaccinii</name>
    <dbReference type="NCBI Taxonomy" id="1108595"/>
    <lineage>
        <taxon>Bacteria</taxon>
        <taxon>Pseudomonadati</taxon>
        <taxon>Pseudomonadota</taxon>
        <taxon>Betaproteobacteria</taxon>
        <taxon>Neisseriales</taxon>
        <taxon>Chromobacteriaceae</taxon>
        <taxon>Chromobacterium</taxon>
    </lineage>
</organism>
<evidence type="ECO:0000313" key="2">
    <source>
        <dbReference type="EMBL" id="AOZ50584.1"/>
    </source>
</evidence>
<keyword evidence="1" id="KW-0472">Membrane</keyword>
<accession>A0A1D9LH77</accession>
<sequence>MHLLSALVALATDKLWDTILPDMARLLPPLEKERFFLCAGLLLLGLITLSATLTQRWVDRDGLGVALAKGLAMGILAGLPYSFGSTALGLIFIGWSGINELQKFEQ</sequence>
<dbReference type="Proteomes" id="UP000178776">
    <property type="component" value="Chromosome"/>
</dbReference>
<dbReference type="STRING" id="1108595.BKX93_11705"/>
<protein>
    <submittedName>
        <fullName evidence="2">Uncharacterized protein</fullName>
    </submittedName>
</protein>
<dbReference type="EMBL" id="CP017707">
    <property type="protein sequence ID" value="AOZ50584.1"/>
    <property type="molecule type" value="Genomic_DNA"/>
</dbReference>
<name>A0A1D9LH77_9NEIS</name>
<evidence type="ECO:0000313" key="3">
    <source>
        <dbReference type="Proteomes" id="UP000178776"/>
    </source>
</evidence>
<dbReference type="KEGG" id="cvc:BKX93_11705"/>
<gene>
    <name evidence="2" type="ORF">BKX93_11705</name>
</gene>